<protein>
    <recommendedName>
        <fullName evidence="9">Fibronectin type-III domain-containing protein</fullName>
    </recommendedName>
</protein>
<dbReference type="AlphaFoldDB" id="A0AAV7T1M7"/>
<evidence type="ECO:0000256" key="8">
    <source>
        <dbReference type="ARBA" id="ARBA00023180"/>
    </source>
</evidence>
<evidence type="ECO:0000256" key="5">
    <source>
        <dbReference type="ARBA" id="ARBA00023136"/>
    </source>
</evidence>
<keyword evidence="4" id="KW-1133">Transmembrane helix</keyword>
<evidence type="ECO:0000256" key="6">
    <source>
        <dbReference type="ARBA" id="ARBA00023157"/>
    </source>
</evidence>
<gene>
    <name evidence="10" type="ORF">NDU88_002185</name>
</gene>
<keyword evidence="5" id="KW-0472">Membrane</keyword>
<dbReference type="PANTHER" id="PTHR23037:SF35">
    <property type="entry name" value="FIBRONECTIN TYPE-III DOMAIN-CONTAINING PROTEIN"/>
    <property type="match status" value="1"/>
</dbReference>
<dbReference type="InterPro" id="IPR013783">
    <property type="entry name" value="Ig-like_fold"/>
</dbReference>
<dbReference type="EMBL" id="JANPWB010000007">
    <property type="protein sequence ID" value="KAJ1170307.1"/>
    <property type="molecule type" value="Genomic_DNA"/>
</dbReference>
<dbReference type="SUPFAM" id="SSF49265">
    <property type="entry name" value="Fibronectin type III"/>
    <property type="match status" value="2"/>
</dbReference>
<evidence type="ECO:0000256" key="1">
    <source>
        <dbReference type="ARBA" id="ARBA00004479"/>
    </source>
</evidence>
<dbReference type="GO" id="GO:0009897">
    <property type="term" value="C:external side of plasma membrane"/>
    <property type="evidence" value="ECO:0007669"/>
    <property type="project" value="TreeGrafter"/>
</dbReference>
<sequence length="258" mass="29806">MHSSHAGQVCITSITSAREEALLDFLEGESAEMNGLLAFLFVLWSPIARTFSRSIPLEAGTFPDLQCLVLHPKSMTCHWRPLVDHPLNTSHSLMYQLKREMQVNECKDYVTGGPNSCYFSRENLCLYWTYEIWIETFNHFGSQESQKLIFNTEDVSKTEPPLNLTLTDCITHLQVEWEYPDGIHSSYFPLMFELRYLEHGTGEWLLESDVGEQTSYSIYDVAPEQTYTVQVRCKNANHRGFWSDWSPPVTLSTAMRRK</sequence>
<keyword evidence="3" id="KW-0732">Signal</keyword>
<accession>A0AAV7T1M7</accession>
<evidence type="ECO:0000256" key="4">
    <source>
        <dbReference type="ARBA" id="ARBA00022989"/>
    </source>
</evidence>
<reference evidence="10" key="1">
    <citation type="journal article" date="2022" name="bioRxiv">
        <title>Sequencing and chromosome-scale assembly of the giantPleurodeles waltlgenome.</title>
        <authorList>
            <person name="Brown T."/>
            <person name="Elewa A."/>
            <person name="Iarovenko S."/>
            <person name="Subramanian E."/>
            <person name="Araus A.J."/>
            <person name="Petzold A."/>
            <person name="Susuki M."/>
            <person name="Suzuki K.-i.T."/>
            <person name="Hayashi T."/>
            <person name="Toyoda A."/>
            <person name="Oliveira C."/>
            <person name="Osipova E."/>
            <person name="Leigh N.D."/>
            <person name="Simon A."/>
            <person name="Yun M.H."/>
        </authorList>
    </citation>
    <scope>NUCLEOTIDE SEQUENCE</scope>
    <source>
        <strain evidence="10">20211129_DDA</strain>
        <tissue evidence="10">Liver</tissue>
    </source>
</reference>
<proteinExistence type="predicted"/>
<dbReference type="GO" id="GO:0004896">
    <property type="term" value="F:cytokine receptor activity"/>
    <property type="evidence" value="ECO:0007669"/>
    <property type="project" value="TreeGrafter"/>
</dbReference>
<evidence type="ECO:0000256" key="7">
    <source>
        <dbReference type="ARBA" id="ARBA00023170"/>
    </source>
</evidence>
<keyword evidence="11" id="KW-1185">Reference proteome</keyword>
<evidence type="ECO:0000259" key="9">
    <source>
        <dbReference type="PROSITE" id="PS50853"/>
    </source>
</evidence>
<keyword evidence="7" id="KW-0675">Receptor</keyword>
<dbReference type="InterPro" id="IPR003961">
    <property type="entry name" value="FN3_dom"/>
</dbReference>
<dbReference type="Gene3D" id="2.60.40.10">
    <property type="entry name" value="Immunoglobulins"/>
    <property type="match status" value="2"/>
</dbReference>
<keyword evidence="2" id="KW-0812">Transmembrane</keyword>
<keyword evidence="8" id="KW-0325">Glycoprotein</keyword>
<dbReference type="InterPro" id="IPR036116">
    <property type="entry name" value="FN3_sf"/>
</dbReference>
<dbReference type="InterPro" id="IPR015152">
    <property type="entry name" value="Growth/epo_recpt_lig-bind"/>
</dbReference>
<evidence type="ECO:0000256" key="2">
    <source>
        <dbReference type="ARBA" id="ARBA00022692"/>
    </source>
</evidence>
<feature type="domain" description="Fibronectin type-III" evidence="9">
    <location>
        <begin position="160"/>
        <end position="256"/>
    </location>
</feature>
<dbReference type="PROSITE" id="PS50853">
    <property type="entry name" value="FN3"/>
    <property type="match status" value="1"/>
</dbReference>
<dbReference type="Pfam" id="PF09067">
    <property type="entry name" value="EpoR_lig-bind"/>
    <property type="match status" value="1"/>
</dbReference>
<comment type="caution">
    <text evidence="10">The sequence shown here is derived from an EMBL/GenBank/DDBJ whole genome shotgun (WGS) entry which is preliminary data.</text>
</comment>
<dbReference type="Proteomes" id="UP001066276">
    <property type="component" value="Chromosome 4_1"/>
</dbReference>
<evidence type="ECO:0000256" key="3">
    <source>
        <dbReference type="ARBA" id="ARBA00022729"/>
    </source>
</evidence>
<evidence type="ECO:0000313" key="10">
    <source>
        <dbReference type="EMBL" id="KAJ1170307.1"/>
    </source>
</evidence>
<comment type="subcellular location">
    <subcellularLocation>
        <location evidence="1">Membrane</location>
        <topology evidence="1">Single-pass type I membrane protein</topology>
    </subcellularLocation>
</comment>
<dbReference type="SMART" id="SM00060">
    <property type="entry name" value="FN3"/>
    <property type="match status" value="2"/>
</dbReference>
<organism evidence="10 11">
    <name type="scientific">Pleurodeles waltl</name>
    <name type="common">Iberian ribbed newt</name>
    <dbReference type="NCBI Taxonomy" id="8319"/>
    <lineage>
        <taxon>Eukaryota</taxon>
        <taxon>Metazoa</taxon>
        <taxon>Chordata</taxon>
        <taxon>Craniata</taxon>
        <taxon>Vertebrata</taxon>
        <taxon>Euteleostomi</taxon>
        <taxon>Amphibia</taxon>
        <taxon>Batrachia</taxon>
        <taxon>Caudata</taxon>
        <taxon>Salamandroidea</taxon>
        <taxon>Salamandridae</taxon>
        <taxon>Pleurodelinae</taxon>
        <taxon>Pleurodeles</taxon>
    </lineage>
</organism>
<dbReference type="CDD" id="cd00063">
    <property type="entry name" value="FN3"/>
    <property type="match status" value="1"/>
</dbReference>
<keyword evidence="6" id="KW-1015">Disulfide bond</keyword>
<name>A0AAV7T1M7_PLEWA</name>
<evidence type="ECO:0000313" key="11">
    <source>
        <dbReference type="Proteomes" id="UP001066276"/>
    </source>
</evidence>
<dbReference type="PANTHER" id="PTHR23037">
    <property type="entry name" value="CYTOKINE RECEPTOR"/>
    <property type="match status" value="1"/>
</dbReference>